<evidence type="ECO:0008006" key="3">
    <source>
        <dbReference type="Google" id="ProtNLM"/>
    </source>
</evidence>
<accession>A0A1H3XRR2</accession>
<proteinExistence type="predicted"/>
<protein>
    <recommendedName>
        <fullName evidence="3">DUF1640 domain-containing protein</fullName>
    </recommendedName>
</protein>
<evidence type="ECO:0000313" key="2">
    <source>
        <dbReference type="Proteomes" id="UP000198850"/>
    </source>
</evidence>
<evidence type="ECO:0000313" key="1">
    <source>
        <dbReference type="EMBL" id="SEA01264.1"/>
    </source>
</evidence>
<gene>
    <name evidence="1" type="ORF">SAMN05443550_101685</name>
</gene>
<dbReference type="AlphaFoldDB" id="A0A1H3XRR2"/>
<dbReference type="STRING" id="425514.SAMN05443550_101685"/>
<dbReference type="EMBL" id="FNRA01000001">
    <property type="protein sequence ID" value="SEA01264.1"/>
    <property type="molecule type" value="Genomic_DNA"/>
</dbReference>
<keyword evidence="2" id="KW-1185">Reference proteome</keyword>
<name>A0A1H3XRR2_9SPHI</name>
<sequence>MENQNSSIRLFQLIKNKTNEQTALDAIQVFQHAIKEEVKSETAVKFEEAKIEQSDKFNVLTVRIGYVKTELTEKISNLKVELTERISDVKTELNDVKFDLIDRINFSKIQTILWIVRMTIVQLLARYFFK</sequence>
<reference evidence="1 2" key="1">
    <citation type="submission" date="2016-10" db="EMBL/GenBank/DDBJ databases">
        <authorList>
            <person name="de Groot N.N."/>
        </authorList>
    </citation>
    <scope>NUCLEOTIDE SEQUENCE [LARGE SCALE GENOMIC DNA]</scope>
    <source>
        <strain evidence="1 2">DSM 19033</strain>
    </source>
</reference>
<organism evidence="1 2">
    <name type="scientific">Pedobacter hartonius</name>
    <dbReference type="NCBI Taxonomy" id="425514"/>
    <lineage>
        <taxon>Bacteria</taxon>
        <taxon>Pseudomonadati</taxon>
        <taxon>Bacteroidota</taxon>
        <taxon>Sphingobacteriia</taxon>
        <taxon>Sphingobacteriales</taxon>
        <taxon>Sphingobacteriaceae</taxon>
        <taxon>Pedobacter</taxon>
    </lineage>
</organism>
<dbReference type="RefSeq" id="WP_090555108.1">
    <property type="nucleotide sequence ID" value="NZ_FNRA01000001.1"/>
</dbReference>
<dbReference type="OrthoDB" id="9865018at2"/>
<dbReference type="Proteomes" id="UP000198850">
    <property type="component" value="Unassembled WGS sequence"/>
</dbReference>